<dbReference type="PROSITE" id="PS51891">
    <property type="entry name" value="CENP_V_GFA"/>
    <property type="match status" value="1"/>
</dbReference>
<dbReference type="InterPro" id="IPR011057">
    <property type="entry name" value="Mss4-like_sf"/>
</dbReference>
<dbReference type="PANTHER" id="PTHR33337:SF40">
    <property type="entry name" value="CENP-V_GFA DOMAIN-CONTAINING PROTEIN-RELATED"/>
    <property type="match status" value="1"/>
</dbReference>
<keyword evidence="4" id="KW-0456">Lyase</keyword>
<feature type="domain" description="CENP-V/GFA" evidence="5">
    <location>
        <begin position="5"/>
        <end position="118"/>
    </location>
</feature>
<protein>
    <submittedName>
        <fullName evidence="6">Uncharacterized conserved protein</fullName>
    </submittedName>
</protein>
<dbReference type="AlphaFoldDB" id="A0A1C4ADJ0"/>
<dbReference type="Proteomes" id="UP000199698">
    <property type="component" value="Unassembled WGS sequence"/>
</dbReference>
<evidence type="ECO:0000256" key="1">
    <source>
        <dbReference type="ARBA" id="ARBA00005495"/>
    </source>
</evidence>
<dbReference type="Pfam" id="PF04828">
    <property type="entry name" value="GFA"/>
    <property type="match status" value="1"/>
</dbReference>
<keyword evidence="3" id="KW-0862">Zinc</keyword>
<dbReference type="SUPFAM" id="SSF51316">
    <property type="entry name" value="Mss4-like"/>
    <property type="match status" value="1"/>
</dbReference>
<name>A0A1C4ADJ0_9GAMM</name>
<dbReference type="InterPro" id="IPR006913">
    <property type="entry name" value="CENP-V/GFA"/>
</dbReference>
<dbReference type="GO" id="GO:0046872">
    <property type="term" value="F:metal ion binding"/>
    <property type="evidence" value="ECO:0007669"/>
    <property type="project" value="UniProtKB-KW"/>
</dbReference>
<dbReference type="STRING" id="1798183.GA0061080_101040"/>
<gene>
    <name evidence="6" type="ORF">GA0061080_101040</name>
</gene>
<keyword evidence="2" id="KW-0479">Metal-binding</keyword>
<organism evidence="6 7">
    <name type="scientific">Gilliamella intestini</name>
    <dbReference type="NCBI Taxonomy" id="1798183"/>
    <lineage>
        <taxon>Bacteria</taxon>
        <taxon>Pseudomonadati</taxon>
        <taxon>Pseudomonadota</taxon>
        <taxon>Gammaproteobacteria</taxon>
        <taxon>Orbales</taxon>
        <taxon>Orbaceae</taxon>
        <taxon>Gilliamella</taxon>
    </lineage>
</organism>
<dbReference type="EMBL" id="FMBA01000010">
    <property type="protein sequence ID" value="SCB92742.1"/>
    <property type="molecule type" value="Genomic_DNA"/>
</dbReference>
<keyword evidence="7" id="KW-1185">Reference proteome</keyword>
<sequence length="142" mass="16190">MSIQYHGSCLCGKVKLTVPFENAHLSACHCQTCRKWNAGPLMALAHNGEINIEGQINITHYNSSQWAERAFCKECGTHLYYHLKGTQHYYIAAWLFDDIKQLEFTTQAFIDKKPSCYDFANHTHNMTEADIWAKAAKNSSES</sequence>
<dbReference type="RefSeq" id="WP_091121587.1">
    <property type="nucleotide sequence ID" value="NZ_FMBA01000010.1"/>
</dbReference>
<evidence type="ECO:0000259" key="5">
    <source>
        <dbReference type="PROSITE" id="PS51891"/>
    </source>
</evidence>
<dbReference type="PANTHER" id="PTHR33337">
    <property type="entry name" value="GFA DOMAIN-CONTAINING PROTEIN"/>
    <property type="match status" value="1"/>
</dbReference>
<evidence type="ECO:0000256" key="3">
    <source>
        <dbReference type="ARBA" id="ARBA00022833"/>
    </source>
</evidence>
<evidence type="ECO:0000256" key="2">
    <source>
        <dbReference type="ARBA" id="ARBA00022723"/>
    </source>
</evidence>
<dbReference type="Gene3D" id="3.90.1590.10">
    <property type="entry name" value="glutathione-dependent formaldehyde- activating enzyme (gfa)"/>
    <property type="match status" value="1"/>
</dbReference>
<evidence type="ECO:0000313" key="7">
    <source>
        <dbReference type="Proteomes" id="UP000199698"/>
    </source>
</evidence>
<comment type="similarity">
    <text evidence="1">Belongs to the Gfa family.</text>
</comment>
<dbReference type="OrthoDB" id="9786619at2"/>
<evidence type="ECO:0000313" key="6">
    <source>
        <dbReference type="EMBL" id="SCB92742.1"/>
    </source>
</evidence>
<accession>A0A1C4ADJ0</accession>
<reference evidence="7" key="1">
    <citation type="submission" date="2016-08" db="EMBL/GenBank/DDBJ databases">
        <authorList>
            <person name="Varghese N."/>
            <person name="Submissions Spin"/>
        </authorList>
    </citation>
    <scope>NUCLEOTIDE SEQUENCE [LARGE SCALE GENOMIC DNA]</scope>
    <source>
        <strain evidence="7">R-53144</strain>
    </source>
</reference>
<proteinExistence type="inferred from homology"/>
<evidence type="ECO:0000256" key="4">
    <source>
        <dbReference type="ARBA" id="ARBA00023239"/>
    </source>
</evidence>
<dbReference type="GO" id="GO:0016846">
    <property type="term" value="F:carbon-sulfur lyase activity"/>
    <property type="evidence" value="ECO:0007669"/>
    <property type="project" value="InterPro"/>
</dbReference>